<evidence type="ECO:0000256" key="19">
    <source>
        <dbReference type="PIRNR" id="PIRNR017184"/>
    </source>
</evidence>
<comment type="similarity">
    <text evidence="3 19">In the N-terminal section; belongs to the NnrE/AIBP family.</text>
</comment>
<dbReference type="SUPFAM" id="SSF53613">
    <property type="entry name" value="Ribokinase-like"/>
    <property type="match status" value="1"/>
</dbReference>
<evidence type="ECO:0000256" key="12">
    <source>
        <dbReference type="ARBA" id="ARBA00023239"/>
    </source>
</evidence>
<dbReference type="Pfam" id="PF03853">
    <property type="entry name" value="YjeF_N"/>
    <property type="match status" value="1"/>
</dbReference>
<dbReference type="HAMAP" id="MF_01965">
    <property type="entry name" value="NADHX_dehydratase"/>
    <property type="match status" value="1"/>
</dbReference>
<dbReference type="InterPro" id="IPR030677">
    <property type="entry name" value="Nnr"/>
</dbReference>
<gene>
    <name evidence="17" type="primary">nnrD</name>
    <name evidence="18" type="synonym">nnrE</name>
    <name evidence="22" type="ORF">BBI04_006470</name>
</gene>
<dbReference type="InterPro" id="IPR004443">
    <property type="entry name" value="YjeF_N_dom"/>
</dbReference>
<dbReference type="HAMAP" id="MF_01966">
    <property type="entry name" value="NADHX_epimerase"/>
    <property type="match status" value="1"/>
</dbReference>
<evidence type="ECO:0000256" key="17">
    <source>
        <dbReference type="HAMAP-Rule" id="MF_01965"/>
    </source>
</evidence>
<keyword evidence="5 18" id="KW-0479">Metal-binding</keyword>
<dbReference type="Gene3D" id="3.40.50.10260">
    <property type="entry name" value="YjeF N-terminal domain"/>
    <property type="match status" value="1"/>
</dbReference>
<evidence type="ECO:0000256" key="14">
    <source>
        <dbReference type="ARBA" id="ARBA00025153"/>
    </source>
</evidence>
<reference evidence="22 23" key="1">
    <citation type="submission" date="2019-11" db="EMBL/GenBank/DDBJ databases">
        <title>Whole-genome sequencing of Allorhizobium vitis.</title>
        <authorList>
            <person name="Gan H.M."/>
            <person name="Savka M.A."/>
        </authorList>
    </citation>
    <scope>NUCLEOTIDE SEQUENCE [LARGE SCALE GENOMIC DNA]</scope>
    <source>
        <strain evidence="22 23">AB4</strain>
    </source>
</reference>
<dbReference type="GO" id="GO:0052856">
    <property type="term" value="F:NAD(P)HX epimerase activity"/>
    <property type="evidence" value="ECO:0007669"/>
    <property type="project" value="UniProtKB-UniRule"/>
</dbReference>
<dbReference type="InterPro" id="IPR029056">
    <property type="entry name" value="Ribokinase-like"/>
</dbReference>
<comment type="caution">
    <text evidence="18">Lacks conserved residue(s) required for the propagation of feature annotation.</text>
</comment>
<dbReference type="Pfam" id="PF01256">
    <property type="entry name" value="Carb_kinase"/>
    <property type="match status" value="1"/>
</dbReference>
<dbReference type="AlphaFoldDB" id="A0ABD6GBR1"/>
<comment type="similarity">
    <text evidence="4 19">In the C-terminal section; belongs to the NnrD/CARKD family.</text>
</comment>
<feature type="binding site" evidence="18">
    <location>
        <position position="156"/>
    </location>
    <ligand>
        <name>(6S)-NADPHX</name>
        <dbReference type="ChEBI" id="CHEBI:64076"/>
    </ligand>
</feature>
<feature type="binding site" evidence="18">
    <location>
        <position position="159"/>
    </location>
    <ligand>
        <name>K(+)</name>
        <dbReference type="ChEBI" id="CHEBI:29103"/>
    </ligand>
</feature>
<comment type="catalytic activity">
    <reaction evidence="16 17 19">
        <text>(6S)-NADPHX + ADP = AMP + phosphate + NADPH + H(+)</text>
        <dbReference type="Rhea" id="RHEA:32235"/>
        <dbReference type="ChEBI" id="CHEBI:15378"/>
        <dbReference type="ChEBI" id="CHEBI:43474"/>
        <dbReference type="ChEBI" id="CHEBI:57783"/>
        <dbReference type="ChEBI" id="CHEBI:64076"/>
        <dbReference type="ChEBI" id="CHEBI:456215"/>
        <dbReference type="ChEBI" id="CHEBI:456216"/>
        <dbReference type="EC" id="4.2.1.136"/>
    </reaction>
</comment>
<evidence type="ECO:0000313" key="22">
    <source>
        <dbReference type="EMBL" id="MUP04460.1"/>
    </source>
</evidence>
<feature type="binding site" evidence="17">
    <location>
        <position position="321"/>
    </location>
    <ligand>
        <name>(6S)-NADPHX</name>
        <dbReference type="ChEBI" id="CHEBI:64076"/>
    </ligand>
</feature>
<keyword evidence="10 17" id="KW-0520">NAD</keyword>
<evidence type="ECO:0000313" key="23">
    <source>
        <dbReference type="Proteomes" id="UP000175993"/>
    </source>
</evidence>
<dbReference type="InterPro" id="IPR036652">
    <property type="entry name" value="YjeF_N_dom_sf"/>
</dbReference>
<evidence type="ECO:0000256" key="13">
    <source>
        <dbReference type="ARBA" id="ARBA00023268"/>
    </source>
</evidence>
<feature type="domain" description="YjeF N-terminal" evidence="21">
    <location>
        <begin position="15"/>
        <end position="213"/>
    </location>
</feature>
<sequence>MMQTSFHHLISPSSMALVDRDAANSGIDSYGLMRKAGSAVAAAALRLFPQALRAAVLCGPGNNGGDGYIAAQALRVSGVSVQVFCLDEPEKLNGDAALAFADYQGKVEPLALYQPKEGDLVVDALFGAGLARDLPSPVLVLIERVNQAGVPVLAVDLPSGVDGRTGQPRPVAFQAIHTVTFMARKPGHVLLPGRSLCGAVEIYDIGIPRRIVDRHRGEVAVNHPDLWEHLLPKVSGASHKFTRGHLTVFSGRASATGAARLSATAGLKAGAGLVTLASPASAVLVNAAQTTAVMVKTVDDLDDLEDYLTDQRMSAFVLGPGFGIGEKARAFTLSLSKRRLVLDADGISSFREQPDELFHAFSGDETRLVLTPHEGEFARLFADIVGDKTLGKVEKAQAAARKANAAVVYKGADTVIAAPDGRAMINENAPPWLATAGSGDVLAGIIGGLLAQGVPAFEAAAAGVWLHAETGARLGEGLTAEDLAAAVRPFRPG</sequence>
<dbReference type="PROSITE" id="PS01050">
    <property type="entry name" value="YJEF_C_2"/>
    <property type="match status" value="1"/>
</dbReference>
<comment type="subunit">
    <text evidence="17">Homotetramer.</text>
</comment>
<comment type="catalytic activity">
    <reaction evidence="15 17 19">
        <text>(6S)-NADHX + ADP = AMP + phosphate + NADH + H(+)</text>
        <dbReference type="Rhea" id="RHEA:32223"/>
        <dbReference type="ChEBI" id="CHEBI:15378"/>
        <dbReference type="ChEBI" id="CHEBI:43474"/>
        <dbReference type="ChEBI" id="CHEBI:57945"/>
        <dbReference type="ChEBI" id="CHEBI:64074"/>
        <dbReference type="ChEBI" id="CHEBI:456215"/>
        <dbReference type="ChEBI" id="CHEBI:456216"/>
        <dbReference type="EC" id="4.2.1.136"/>
    </reaction>
</comment>
<name>A0ABD6GBR1_AGRVI</name>
<evidence type="ECO:0000256" key="5">
    <source>
        <dbReference type="ARBA" id="ARBA00022723"/>
    </source>
</evidence>
<evidence type="ECO:0000256" key="11">
    <source>
        <dbReference type="ARBA" id="ARBA00023235"/>
    </source>
</evidence>
<dbReference type="PROSITE" id="PS51385">
    <property type="entry name" value="YJEF_N"/>
    <property type="match status" value="1"/>
</dbReference>
<dbReference type="NCBIfam" id="TIGR00196">
    <property type="entry name" value="yjeF_cterm"/>
    <property type="match status" value="1"/>
</dbReference>
<comment type="cofactor">
    <cofactor evidence="17">
        <name>Mg(2+)</name>
        <dbReference type="ChEBI" id="CHEBI:18420"/>
    </cofactor>
</comment>
<dbReference type="GO" id="GO:0005524">
    <property type="term" value="F:ATP binding"/>
    <property type="evidence" value="ECO:0007669"/>
    <property type="project" value="UniProtKB-UniRule"/>
</dbReference>
<evidence type="ECO:0000256" key="4">
    <source>
        <dbReference type="ARBA" id="ARBA00009524"/>
    </source>
</evidence>
<dbReference type="PANTHER" id="PTHR12592">
    <property type="entry name" value="ATP-DEPENDENT (S)-NAD(P)H-HYDRATE DEHYDRATASE FAMILY MEMBER"/>
    <property type="match status" value="1"/>
</dbReference>
<comment type="similarity">
    <text evidence="17">Belongs to the NnrD/CARKD family.</text>
</comment>
<feature type="binding site" evidence="18">
    <location>
        <position position="63"/>
    </location>
    <ligand>
        <name>K(+)</name>
        <dbReference type="ChEBI" id="CHEBI:29103"/>
    </ligand>
</feature>
<keyword evidence="8 17" id="KW-0521">NADP</keyword>
<evidence type="ECO:0000259" key="20">
    <source>
        <dbReference type="PROSITE" id="PS51383"/>
    </source>
</evidence>
<evidence type="ECO:0000256" key="7">
    <source>
        <dbReference type="ARBA" id="ARBA00022840"/>
    </source>
</evidence>
<comment type="function">
    <text evidence="14 19">Bifunctional enzyme that catalyzes the epimerization of the S- and R-forms of NAD(P)HX and the dehydration of the S-form of NAD(P)HX at the expense of ADP, which is converted to AMP. This allows the repair of both epimers of NAD(P)HX, a damaged form of NAD(P)H that is a result of enzymatic or heat-dependent hydration.</text>
</comment>
<feature type="binding site" evidence="17">
    <location>
        <position position="440"/>
    </location>
    <ligand>
        <name>(6S)-NADPHX</name>
        <dbReference type="ChEBI" id="CHEBI:64076"/>
    </ligand>
</feature>
<evidence type="ECO:0000256" key="3">
    <source>
        <dbReference type="ARBA" id="ARBA00006001"/>
    </source>
</evidence>
<dbReference type="Gene3D" id="3.40.1190.20">
    <property type="match status" value="1"/>
</dbReference>
<accession>A0ABD6GBR1</accession>
<evidence type="ECO:0000256" key="1">
    <source>
        <dbReference type="ARBA" id="ARBA00000013"/>
    </source>
</evidence>
<keyword evidence="6 17" id="KW-0547">Nucleotide-binding</keyword>
<dbReference type="EC" id="5.1.99.6" evidence="19"/>
<comment type="catalytic activity">
    <reaction evidence="2 18 19">
        <text>(6R)-NADPHX = (6S)-NADPHX</text>
        <dbReference type="Rhea" id="RHEA:32227"/>
        <dbReference type="ChEBI" id="CHEBI:64076"/>
        <dbReference type="ChEBI" id="CHEBI:64077"/>
        <dbReference type="EC" id="5.1.99.6"/>
    </reaction>
</comment>
<dbReference type="RefSeq" id="WP_070164764.1">
    <property type="nucleotide sequence ID" value="NZ_CP118259.1"/>
</dbReference>
<protein>
    <recommendedName>
        <fullName evidence="19">Bifunctional NAD(P)H-hydrate repair enzyme</fullName>
    </recommendedName>
    <alternativeName>
        <fullName evidence="19">Nicotinamide nucleotide repair protein</fullName>
    </alternativeName>
    <domain>
        <recommendedName>
            <fullName evidence="19">ADP-dependent (S)-NAD(P)H-hydrate dehydratase</fullName>
            <ecNumber evidence="19">4.2.1.136</ecNumber>
        </recommendedName>
        <alternativeName>
            <fullName evidence="19">ADP-dependent NAD(P)HX dehydratase</fullName>
        </alternativeName>
    </domain>
    <domain>
        <recommendedName>
            <fullName evidence="19">NAD(P)H-hydrate epimerase</fullName>
            <ecNumber evidence="19">5.1.99.6</ecNumber>
        </recommendedName>
    </domain>
</protein>
<evidence type="ECO:0000256" key="8">
    <source>
        <dbReference type="ARBA" id="ARBA00022857"/>
    </source>
</evidence>
<keyword evidence="11 18" id="KW-0413">Isomerase</keyword>
<feature type="binding site" evidence="17">
    <location>
        <position position="258"/>
    </location>
    <ligand>
        <name>(6S)-NADPHX</name>
        <dbReference type="ChEBI" id="CHEBI:64076"/>
    </ligand>
</feature>
<evidence type="ECO:0000259" key="21">
    <source>
        <dbReference type="PROSITE" id="PS51385"/>
    </source>
</evidence>
<dbReference type="Proteomes" id="UP000175993">
    <property type="component" value="Unassembled WGS sequence"/>
</dbReference>
<evidence type="ECO:0000256" key="10">
    <source>
        <dbReference type="ARBA" id="ARBA00023027"/>
    </source>
</evidence>
<dbReference type="NCBIfam" id="TIGR00197">
    <property type="entry name" value="yjeF_nterm"/>
    <property type="match status" value="1"/>
</dbReference>
<dbReference type="SUPFAM" id="SSF64153">
    <property type="entry name" value="YjeF N-terminal domain-like"/>
    <property type="match status" value="1"/>
</dbReference>
<evidence type="ECO:0000256" key="2">
    <source>
        <dbReference type="ARBA" id="ARBA00000909"/>
    </source>
</evidence>
<comment type="function">
    <text evidence="18">Catalyzes the epimerization of the S- and R-forms of NAD(P)HX, a damaged form of NAD(P)H that is a result of enzymatic or heat-dependent hydration. This is a prerequisite for the S-specific NAD(P)H-hydrate dehydratase to allow the repair of both epimers of NAD(P)HX.</text>
</comment>
<dbReference type="EMBL" id="MBEV02000003">
    <property type="protein sequence ID" value="MUP04460.1"/>
    <property type="molecule type" value="Genomic_DNA"/>
</dbReference>
<feature type="binding site" evidence="18">
    <location>
        <position position="123"/>
    </location>
    <ligand>
        <name>K(+)</name>
        <dbReference type="ChEBI" id="CHEBI:29103"/>
    </ligand>
</feature>
<dbReference type="PANTHER" id="PTHR12592:SF0">
    <property type="entry name" value="ATP-DEPENDENT (S)-NAD(P)H-HYDRATE DEHYDRATASE"/>
    <property type="match status" value="1"/>
</dbReference>
<feature type="binding site" evidence="18">
    <location>
        <begin position="127"/>
        <end position="133"/>
    </location>
    <ligand>
        <name>(6S)-NADPHX</name>
        <dbReference type="ChEBI" id="CHEBI:64076"/>
    </ligand>
</feature>
<dbReference type="PROSITE" id="PS51383">
    <property type="entry name" value="YJEF_C_3"/>
    <property type="match status" value="1"/>
</dbReference>
<keyword evidence="9 18" id="KW-0630">Potassium</keyword>
<dbReference type="InterPro" id="IPR017953">
    <property type="entry name" value="Carbohydrate_kinase_pred_CS"/>
</dbReference>
<comment type="function">
    <text evidence="17">Catalyzes the dehydration of the S-form of NAD(P)HX at the expense of ADP, which is converted to AMP. Together with NAD(P)HX epimerase, which catalyzes the epimerization of the S- and R-forms, the enzyme allows the repair of both epimers of NAD(P)HX, a damaged form of NAD(P)H that is a result of enzymatic or heat-dependent hydration.</text>
</comment>
<proteinExistence type="inferred from homology"/>
<feature type="domain" description="YjeF C-terminal" evidence="20">
    <location>
        <begin position="223"/>
        <end position="493"/>
    </location>
</feature>
<feature type="binding site" evidence="17">
    <location>
        <position position="439"/>
    </location>
    <ligand>
        <name>AMP</name>
        <dbReference type="ChEBI" id="CHEBI:456215"/>
    </ligand>
</feature>
<feature type="binding site" evidence="18">
    <location>
        <begin position="62"/>
        <end position="66"/>
    </location>
    <ligand>
        <name>(6S)-NADPHX</name>
        <dbReference type="ChEBI" id="CHEBI:64076"/>
    </ligand>
</feature>
<evidence type="ECO:0000256" key="9">
    <source>
        <dbReference type="ARBA" id="ARBA00022958"/>
    </source>
</evidence>
<dbReference type="GO" id="GO:0052855">
    <property type="term" value="F:ADP-dependent NAD(P)H-hydrate dehydratase activity"/>
    <property type="evidence" value="ECO:0007669"/>
    <property type="project" value="UniProtKB-UniRule"/>
</dbReference>
<comment type="catalytic activity">
    <reaction evidence="1 18 19">
        <text>(6R)-NADHX = (6S)-NADHX</text>
        <dbReference type="Rhea" id="RHEA:32215"/>
        <dbReference type="ChEBI" id="CHEBI:64074"/>
        <dbReference type="ChEBI" id="CHEBI:64075"/>
        <dbReference type="EC" id="5.1.99.6"/>
    </reaction>
</comment>
<evidence type="ECO:0000256" key="6">
    <source>
        <dbReference type="ARBA" id="ARBA00022741"/>
    </source>
</evidence>
<dbReference type="EC" id="4.2.1.136" evidence="19"/>
<organism evidence="22 23">
    <name type="scientific">Agrobacterium vitis</name>
    <name type="common">Rhizobium vitis</name>
    <dbReference type="NCBI Taxonomy" id="373"/>
    <lineage>
        <taxon>Bacteria</taxon>
        <taxon>Pseudomonadati</taxon>
        <taxon>Pseudomonadota</taxon>
        <taxon>Alphaproteobacteria</taxon>
        <taxon>Hyphomicrobiales</taxon>
        <taxon>Rhizobiaceae</taxon>
        <taxon>Rhizobium/Agrobacterium group</taxon>
        <taxon>Agrobacterium</taxon>
    </lineage>
</organism>
<evidence type="ECO:0000256" key="18">
    <source>
        <dbReference type="HAMAP-Rule" id="MF_01966"/>
    </source>
</evidence>
<dbReference type="GO" id="GO:0046496">
    <property type="term" value="P:nicotinamide nucleotide metabolic process"/>
    <property type="evidence" value="ECO:0007669"/>
    <property type="project" value="UniProtKB-UniRule"/>
</dbReference>
<dbReference type="GO" id="GO:0046872">
    <property type="term" value="F:metal ion binding"/>
    <property type="evidence" value="ECO:0007669"/>
    <property type="project" value="UniProtKB-UniRule"/>
</dbReference>
<evidence type="ECO:0000256" key="16">
    <source>
        <dbReference type="ARBA" id="ARBA00049209"/>
    </source>
</evidence>
<comment type="caution">
    <text evidence="22">The sequence shown here is derived from an EMBL/GenBank/DDBJ whole genome shotgun (WGS) entry which is preliminary data.</text>
</comment>
<dbReference type="PIRSF" id="PIRSF017184">
    <property type="entry name" value="Nnr"/>
    <property type="match status" value="1"/>
</dbReference>
<feature type="binding site" evidence="17">
    <location>
        <position position="373"/>
    </location>
    <ligand>
        <name>(6S)-NADPHX</name>
        <dbReference type="ChEBI" id="CHEBI:64076"/>
    </ligand>
</feature>
<comment type="cofactor">
    <cofactor evidence="18 19">
        <name>K(+)</name>
        <dbReference type="ChEBI" id="CHEBI:29103"/>
    </cofactor>
    <text evidence="18 19">Binds 1 potassium ion per subunit.</text>
</comment>
<comment type="similarity">
    <text evidence="18">Belongs to the NnrE/AIBP family.</text>
</comment>
<keyword evidence="7 17" id="KW-0067">ATP-binding</keyword>
<keyword evidence="13" id="KW-0511">Multifunctional enzyme</keyword>
<feature type="binding site" evidence="17">
    <location>
        <begin position="410"/>
        <end position="414"/>
    </location>
    <ligand>
        <name>AMP</name>
        <dbReference type="ChEBI" id="CHEBI:456215"/>
    </ligand>
</feature>
<keyword evidence="12 17" id="KW-0456">Lyase</keyword>
<dbReference type="CDD" id="cd01171">
    <property type="entry name" value="YXKO-related"/>
    <property type="match status" value="1"/>
</dbReference>
<evidence type="ECO:0000256" key="15">
    <source>
        <dbReference type="ARBA" id="ARBA00048238"/>
    </source>
</evidence>
<dbReference type="InterPro" id="IPR000631">
    <property type="entry name" value="CARKD"/>
</dbReference>